<organism evidence="1">
    <name type="scientific">Anguilla anguilla</name>
    <name type="common">European freshwater eel</name>
    <name type="synonym">Muraena anguilla</name>
    <dbReference type="NCBI Taxonomy" id="7936"/>
    <lineage>
        <taxon>Eukaryota</taxon>
        <taxon>Metazoa</taxon>
        <taxon>Chordata</taxon>
        <taxon>Craniata</taxon>
        <taxon>Vertebrata</taxon>
        <taxon>Euteleostomi</taxon>
        <taxon>Actinopterygii</taxon>
        <taxon>Neopterygii</taxon>
        <taxon>Teleostei</taxon>
        <taxon>Anguilliformes</taxon>
        <taxon>Anguillidae</taxon>
        <taxon>Anguilla</taxon>
    </lineage>
</organism>
<accession>A0A0E9V2V1</accession>
<sequence length="22" mass="2697">MCDKLIDVYILTRKRTHESVEF</sequence>
<dbReference type="EMBL" id="GBXM01036220">
    <property type="protein sequence ID" value="JAH72357.1"/>
    <property type="molecule type" value="Transcribed_RNA"/>
</dbReference>
<name>A0A0E9V2V1_ANGAN</name>
<reference evidence="1" key="2">
    <citation type="journal article" date="2015" name="Fish Shellfish Immunol.">
        <title>Early steps in the European eel (Anguilla anguilla)-Vibrio vulnificus interaction in the gills: Role of the RtxA13 toxin.</title>
        <authorList>
            <person name="Callol A."/>
            <person name="Pajuelo D."/>
            <person name="Ebbesson L."/>
            <person name="Teles M."/>
            <person name="MacKenzie S."/>
            <person name="Amaro C."/>
        </authorList>
    </citation>
    <scope>NUCLEOTIDE SEQUENCE</scope>
</reference>
<protein>
    <submittedName>
        <fullName evidence="1">Uncharacterized protein</fullName>
    </submittedName>
</protein>
<dbReference type="AlphaFoldDB" id="A0A0E9V2V1"/>
<evidence type="ECO:0000313" key="1">
    <source>
        <dbReference type="EMBL" id="JAH72357.1"/>
    </source>
</evidence>
<reference evidence="1" key="1">
    <citation type="submission" date="2014-11" db="EMBL/GenBank/DDBJ databases">
        <authorList>
            <person name="Amaro Gonzalez C."/>
        </authorList>
    </citation>
    <scope>NUCLEOTIDE SEQUENCE</scope>
</reference>
<proteinExistence type="predicted"/>